<protein>
    <submittedName>
        <fullName evidence="2">Uncharacterized protein</fullName>
    </submittedName>
</protein>
<dbReference type="AlphaFoldDB" id="A0A4D6MLA1"/>
<accession>A0A4D6MLA1</accession>
<reference evidence="2 3" key="1">
    <citation type="submission" date="2019-04" db="EMBL/GenBank/DDBJ databases">
        <title>An improved genome assembly and genetic linkage map for asparagus bean, Vigna unguiculata ssp. sesquipedialis.</title>
        <authorList>
            <person name="Xia Q."/>
            <person name="Zhang R."/>
            <person name="Dong Y."/>
        </authorList>
    </citation>
    <scope>NUCLEOTIDE SEQUENCE [LARGE SCALE GENOMIC DNA]</scope>
    <source>
        <tissue evidence="2">Leaf</tissue>
    </source>
</reference>
<evidence type="ECO:0000256" key="1">
    <source>
        <dbReference type="SAM" id="MobiDB-lite"/>
    </source>
</evidence>
<keyword evidence="3" id="KW-1185">Reference proteome</keyword>
<gene>
    <name evidence="2" type="ORF">DEO72_LG7g3078</name>
</gene>
<feature type="compositionally biased region" description="Basic and acidic residues" evidence="1">
    <location>
        <begin position="133"/>
        <end position="143"/>
    </location>
</feature>
<evidence type="ECO:0000313" key="2">
    <source>
        <dbReference type="EMBL" id="QCE01778.1"/>
    </source>
</evidence>
<sequence length="194" mass="21992">MAKQRNHHSLVDHENLAHLLPSTKLMIIARKTATYNTTMQRNGLALNEFQASCYSRHKSQSALSETNWLLGASGCNLTLNPYLVIQMGHHHEHPLSQESHPTLHCLAQHLAQAEESRSGETVSLRRTPPSPRRGFDEAPMEHHGISLRRDPSRLGEMFPRSKFEQVAWATFRAIILGELPVSSRLGEMDSFRRD</sequence>
<name>A0A4D6MLA1_VIGUN</name>
<dbReference type="Proteomes" id="UP000501690">
    <property type="component" value="Linkage Group LG7"/>
</dbReference>
<organism evidence="2 3">
    <name type="scientific">Vigna unguiculata</name>
    <name type="common">Cowpea</name>
    <dbReference type="NCBI Taxonomy" id="3917"/>
    <lineage>
        <taxon>Eukaryota</taxon>
        <taxon>Viridiplantae</taxon>
        <taxon>Streptophyta</taxon>
        <taxon>Embryophyta</taxon>
        <taxon>Tracheophyta</taxon>
        <taxon>Spermatophyta</taxon>
        <taxon>Magnoliopsida</taxon>
        <taxon>eudicotyledons</taxon>
        <taxon>Gunneridae</taxon>
        <taxon>Pentapetalae</taxon>
        <taxon>rosids</taxon>
        <taxon>fabids</taxon>
        <taxon>Fabales</taxon>
        <taxon>Fabaceae</taxon>
        <taxon>Papilionoideae</taxon>
        <taxon>50 kb inversion clade</taxon>
        <taxon>NPAAA clade</taxon>
        <taxon>indigoferoid/millettioid clade</taxon>
        <taxon>Phaseoleae</taxon>
        <taxon>Vigna</taxon>
    </lineage>
</organism>
<proteinExistence type="predicted"/>
<feature type="region of interest" description="Disordered" evidence="1">
    <location>
        <begin position="114"/>
        <end position="143"/>
    </location>
</feature>
<dbReference type="EMBL" id="CP039351">
    <property type="protein sequence ID" value="QCE01778.1"/>
    <property type="molecule type" value="Genomic_DNA"/>
</dbReference>
<evidence type="ECO:0000313" key="3">
    <source>
        <dbReference type="Proteomes" id="UP000501690"/>
    </source>
</evidence>